<organism evidence="2 3">
    <name type="scientific">Tanacetum coccineum</name>
    <dbReference type="NCBI Taxonomy" id="301880"/>
    <lineage>
        <taxon>Eukaryota</taxon>
        <taxon>Viridiplantae</taxon>
        <taxon>Streptophyta</taxon>
        <taxon>Embryophyta</taxon>
        <taxon>Tracheophyta</taxon>
        <taxon>Spermatophyta</taxon>
        <taxon>Magnoliopsida</taxon>
        <taxon>eudicotyledons</taxon>
        <taxon>Gunneridae</taxon>
        <taxon>Pentapetalae</taxon>
        <taxon>asterids</taxon>
        <taxon>campanulids</taxon>
        <taxon>Asterales</taxon>
        <taxon>Asteraceae</taxon>
        <taxon>Asteroideae</taxon>
        <taxon>Anthemideae</taxon>
        <taxon>Anthemidinae</taxon>
        <taxon>Tanacetum</taxon>
    </lineage>
</organism>
<dbReference type="PANTHER" id="PTHR31286:SF180">
    <property type="entry name" value="OS10G0362600 PROTEIN"/>
    <property type="match status" value="1"/>
</dbReference>
<dbReference type="Proteomes" id="UP001151760">
    <property type="component" value="Unassembled WGS sequence"/>
</dbReference>
<gene>
    <name evidence="2" type="ORF">Tco_0772514</name>
</gene>
<protein>
    <recommendedName>
        <fullName evidence="4">DUF4283 domain-containing protein</fullName>
    </recommendedName>
</protein>
<name>A0ABQ4ZI36_9ASTR</name>
<proteinExistence type="predicted"/>
<reference evidence="2" key="2">
    <citation type="submission" date="2022-01" db="EMBL/GenBank/DDBJ databases">
        <authorList>
            <person name="Yamashiro T."/>
            <person name="Shiraishi A."/>
            <person name="Satake H."/>
            <person name="Nakayama K."/>
        </authorList>
    </citation>
    <scope>NUCLEOTIDE SEQUENCE</scope>
</reference>
<evidence type="ECO:0000313" key="2">
    <source>
        <dbReference type="EMBL" id="GJS89878.1"/>
    </source>
</evidence>
<sequence>MVLSYKTEDWSVECIDGNGGVEKHNDGTRDLNNSIEHCDGANDVVKDDFLVEFATCTNKFRNLQGMDYVINQSPWKVNDKPLFVQNGILVLRGISTLASRLGRPIMMDSMTASMCHKGVGRAGRKREYKGKGRSGTVKRMKETEDSSGECIDGNGGVEKHNDGTRDLNHSIEHCDSANDVVKDDFLVEFVPCTNKFRNLQGMDYVINQSPWKVNDKPLFVQNGILVLRGISTLASRLGRPIMMDSTIASMCHKGVGRAGYARVLVEMDANKGLLEKIEIVYKDAMRNTKND</sequence>
<evidence type="ECO:0000256" key="1">
    <source>
        <dbReference type="SAM" id="MobiDB-lite"/>
    </source>
</evidence>
<feature type="region of interest" description="Disordered" evidence="1">
    <location>
        <begin position="126"/>
        <end position="157"/>
    </location>
</feature>
<dbReference type="PANTHER" id="PTHR31286">
    <property type="entry name" value="GLYCINE-RICH CELL WALL STRUCTURAL PROTEIN 1.8-LIKE"/>
    <property type="match status" value="1"/>
</dbReference>
<dbReference type="InterPro" id="IPR040256">
    <property type="entry name" value="At4g02000-like"/>
</dbReference>
<feature type="compositionally biased region" description="Basic residues" evidence="1">
    <location>
        <begin position="126"/>
        <end position="138"/>
    </location>
</feature>
<dbReference type="EMBL" id="BQNB010011384">
    <property type="protein sequence ID" value="GJS89878.1"/>
    <property type="molecule type" value="Genomic_DNA"/>
</dbReference>
<accession>A0ABQ4ZI36</accession>
<comment type="caution">
    <text evidence="2">The sequence shown here is derived from an EMBL/GenBank/DDBJ whole genome shotgun (WGS) entry which is preliminary data.</text>
</comment>
<reference evidence="2" key="1">
    <citation type="journal article" date="2022" name="Int. J. Mol. Sci.">
        <title>Draft Genome of Tanacetum Coccineum: Genomic Comparison of Closely Related Tanacetum-Family Plants.</title>
        <authorList>
            <person name="Yamashiro T."/>
            <person name="Shiraishi A."/>
            <person name="Nakayama K."/>
            <person name="Satake H."/>
        </authorList>
    </citation>
    <scope>NUCLEOTIDE SEQUENCE</scope>
</reference>
<keyword evidence="3" id="KW-1185">Reference proteome</keyword>
<evidence type="ECO:0008006" key="4">
    <source>
        <dbReference type="Google" id="ProtNLM"/>
    </source>
</evidence>
<evidence type="ECO:0000313" key="3">
    <source>
        <dbReference type="Proteomes" id="UP001151760"/>
    </source>
</evidence>